<dbReference type="PANTHER" id="PTHR35176:SF6">
    <property type="entry name" value="HEME OXYGENASE HI_0854-RELATED"/>
    <property type="match status" value="1"/>
</dbReference>
<dbReference type="NCBIfam" id="TIGR03618">
    <property type="entry name" value="Rv1155_F420"/>
    <property type="match status" value="1"/>
</dbReference>
<proteinExistence type="predicted"/>
<dbReference type="InterPro" id="IPR012349">
    <property type="entry name" value="Split_barrel_FMN-bd"/>
</dbReference>
<evidence type="ECO:0000259" key="2">
    <source>
        <dbReference type="Pfam" id="PF01243"/>
    </source>
</evidence>
<gene>
    <name evidence="3" type="ORF">RM779_31195</name>
</gene>
<dbReference type="InterPro" id="IPR052019">
    <property type="entry name" value="F420H2_bilvrd_red/Heme_oxyg"/>
</dbReference>
<reference evidence="4" key="1">
    <citation type="submission" date="2023-07" db="EMBL/GenBank/DDBJ databases">
        <title>30 novel species of actinomycetes from the DSMZ collection.</title>
        <authorList>
            <person name="Nouioui I."/>
        </authorList>
    </citation>
    <scope>NUCLEOTIDE SEQUENCE [LARGE SCALE GENOMIC DNA]</scope>
    <source>
        <strain evidence="4">DSM 41886</strain>
    </source>
</reference>
<dbReference type="SUPFAM" id="SSF50475">
    <property type="entry name" value="FMN-binding split barrel"/>
    <property type="match status" value="1"/>
</dbReference>
<comment type="caution">
    <text evidence="3">The sequence shown here is derived from an EMBL/GenBank/DDBJ whole genome shotgun (WGS) entry which is preliminary data.</text>
</comment>
<dbReference type="InterPro" id="IPR019920">
    <property type="entry name" value="F420-binding_dom_put"/>
</dbReference>
<dbReference type="PANTHER" id="PTHR35176">
    <property type="entry name" value="HEME OXYGENASE HI_0854-RELATED"/>
    <property type="match status" value="1"/>
</dbReference>
<keyword evidence="4" id="KW-1185">Reference proteome</keyword>
<name>A0ABU2SDH5_9ACTN</name>
<dbReference type="RefSeq" id="WP_311621147.1">
    <property type="nucleotide sequence ID" value="NZ_JAVREV010000024.1"/>
</dbReference>
<dbReference type="EMBL" id="JAVREV010000024">
    <property type="protein sequence ID" value="MDT0447027.1"/>
    <property type="molecule type" value="Genomic_DNA"/>
</dbReference>
<accession>A0ABU2SDH5</accession>
<protein>
    <submittedName>
        <fullName evidence="3">PPOX class F420-dependent oxidoreductase</fullName>
    </submittedName>
</protein>
<dbReference type="Gene3D" id="2.30.110.10">
    <property type="entry name" value="Electron Transport, Fmn-binding Protein, Chain A"/>
    <property type="match status" value="1"/>
</dbReference>
<dbReference type="InterPro" id="IPR011576">
    <property type="entry name" value="Pyridox_Oxase_N"/>
</dbReference>
<keyword evidence="1" id="KW-0560">Oxidoreductase</keyword>
<organism evidence="3 4">
    <name type="scientific">Streptomyces johnsoniae</name>
    <dbReference type="NCBI Taxonomy" id="3075532"/>
    <lineage>
        <taxon>Bacteria</taxon>
        <taxon>Bacillati</taxon>
        <taxon>Actinomycetota</taxon>
        <taxon>Actinomycetes</taxon>
        <taxon>Kitasatosporales</taxon>
        <taxon>Streptomycetaceae</taxon>
        <taxon>Streptomyces</taxon>
    </lineage>
</organism>
<evidence type="ECO:0000256" key="1">
    <source>
        <dbReference type="ARBA" id="ARBA00023002"/>
    </source>
</evidence>
<evidence type="ECO:0000313" key="3">
    <source>
        <dbReference type="EMBL" id="MDT0447027.1"/>
    </source>
</evidence>
<feature type="domain" description="Pyridoxamine 5'-phosphate oxidase N-terminal" evidence="2">
    <location>
        <begin position="6"/>
        <end position="126"/>
    </location>
</feature>
<dbReference type="Pfam" id="PF01243">
    <property type="entry name" value="PNPOx_N"/>
    <property type="match status" value="1"/>
</dbReference>
<sequence length="131" mass="14118">MTTAFDDTTRALLDGTNVATLATLNPDGSPQTSVVWVMSDEGTVLLSTTAARQKAKNIARDPRVALTVFDAANPYLSRDIRGTAELTGDPDKLLGRRLSHKYLGQDPPLEPDDVVRLVVRITPTRVLGFAG</sequence>
<dbReference type="Proteomes" id="UP001183615">
    <property type="component" value="Unassembled WGS sequence"/>
</dbReference>
<evidence type="ECO:0000313" key="4">
    <source>
        <dbReference type="Proteomes" id="UP001183615"/>
    </source>
</evidence>